<evidence type="ECO:0000256" key="1">
    <source>
        <dbReference type="ARBA" id="ARBA00023157"/>
    </source>
</evidence>
<name>A0AAV2RTI0_MEGNR</name>
<dbReference type="InterPro" id="IPR014716">
    <property type="entry name" value="Fibrinogen_a/b/g_C_1"/>
</dbReference>
<dbReference type="AlphaFoldDB" id="A0AAV2RTI0"/>
<dbReference type="Gene3D" id="3.90.215.10">
    <property type="entry name" value="Gamma Fibrinogen, chain A, domain 1"/>
    <property type="match status" value="1"/>
</dbReference>
<proteinExistence type="predicted"/>
<evidence type="ECO:0000313" key="4">
    <source>
        <dbReference type="Proteomes" id="UP001497623"/>
    </source>
</evidence>
<dbReference type="Pfam" id="PF00147">
    <property type="entry name" value="Fibrinogen_C"/>
    <property type="match status" value="1"/>
</dbReference>
<dbReference type="GO" id="GO:0005615">
    <property type="term" value="C:extracellular space"/>
    <property type="evidence" value="ECO:0007669"/>
    <property type="project" value="TreeGrafter"/>
</dbReference>
<keyword evidence="1" id="KW-1015">Disulfide bond</keyword>
<gene>
    <name evidence="3" type="ORF">MNOR_LOCUS29226</name>
</gene>
<keyword evidence="4" id="KW-1185">Reference proteome</keyword>
<dbReference type="EMBL" id="CAXKWB010033472">
    <property type="protein sequence ID" value="CAL4142967.1"/>
    <property type="molecule type" value="Genomic_DNA"/>
</dbReference>
<dbReference type="NCBIfam" id="NF040941">
    <property type="entry name" value="GGGWT_bact"/>
    <property type="match status" value="1"/>
</dbReference>
<organism evidence="3 4">
    <name type="scientific">Meganyctiphanes norvegica</name>
    <name type="common">Northern krill</name>
    <name type="synonym">Thysanopoda norvegica</name>
    <dbReference type="NCBI Taxonomy" id="48144"/>
    <lineage>
        <taxon>Eukaryota</taxon>
        <taxon>Metazoa</taxon>
        <taxon>Ecdysozoa</taxon>
        <taxon>Arthropoda</taxon>
        <taxon>Crustacea</taxon>
        <taxon>Multicrustacea</taxon>
        <taxon>Malacostraca</taxon>
        <taxon>Eumalacostraca</taxon>
        <taxon>Eucarida</taxon>
        <taxon>Euphausiacea</taxon>
        <taxon>Euphausiidae</taxon>
        <taxon>Meganyctiphanes</taxon>
    </lineage>
</organism>
<dbReference type="InterPro" id="IPR002181">
    <property type="entry name" value="Fibrinogen_a/b/g_C_dom"/>
</dbReference>
<feature type="non-terminal residue" evidence="3">
    <location>
        <position position="1"/>
    </location>
</feature>
<protein>
    <recommendedName>
        <fullName evidence="2">Fibrinogen C-terminal domain-containing protein</fullName>
    </recommendedName>
</protein>
<dbReference type="SUPFAM" id="SSF56496">
    <property type="entry name" value="Fibrinogen C-terminal domain-like"/>
    <property type="match status" value="1"/>
</dbReference>
<reference evidence="3 4" key="1">
    <citation type="submission" date="2024-05" db="EMBL/GenBank/DDBJ databases">
        <authorList>
            <person name="Wallberg A."/>
        </authorList>
    </citation>
    <scope>NUCLEOTIDE SEQUENCE [LARGE SCALE GENOMIC DNA]</scope>
</reference>
<dbReference type="PROSITE" id="PS00514">
    <property type="entry name" value="FIBRINOGEN_C_1"/>
    <property type="match status" value="1"/>
</dbReference>
<dbReference type="InterPro" id="IPR020837">
    <property type="entry name" value="Fibrinogen_CS"/>
</dbReference>
<feature type="domain" description="Fibrinogen C-terminal" evidence="2">
    <location>
        <begin position="110"/>
        <end position="330"/>
    </location>
</feature>
<evidence type="ECO:0000313" key="3">
    <source>
        <dbReference type="EMBL" id="CAL4142967.1"/>
    </source>
</evidence>
<comment type="caution">
    <text evidence="3">The sequence shown here is derived from an EMBL/GenBank/DDBJ whole genome shotgun (WGS) entry which is preliminary data.</text>
</comment>
<accession>A0AAV2RTI0</accession>
<dbReference type="InterPro" id="IPR050373">
    <property type="entry name" value="Fibrinogen_C-term_domain"/>
</dbReference>
<evidence type="ECO:0000259" key="2">
    <source>
        <dbReference type="PROSITE" id="PS51406"/>
    </source>
</evidence>
<dbReference type="CDD" id="cd00087">
    <property type="entry name" value="FReD"/>
    <property type="match status" value="1"/>
</dbReference>
<dbReference type="PANTHER" id="PTHR19143">
    <property type="entry name" value="FIBRINOGEN/TENASCIN/ANGIOPOEITIN"/>
    <property type="match status" value="1"/>
</dbReference>
<sequence>STILFPTNTAPLLGTFVSFLTYRGAPELQETHMKSPYYLFASLAFAITIASGHLTEDGTLPRNCQDIREQGIVQVGHYVVYHTVNTNSELATMIYCDEKDGMQQLEEDGIKQRAMATNCKDLQDQGMNSDGYGTIYPLLEYPEIAVQVLCDQTTDGGGWTVISHRDENYDNPTDFNRTFEEYAEGFGDVNYDFYIGNEVIHSLTDSSMNELWVDIEDIKGRTGYAHYKYFHVGPKDPLQDKPAYMMDSGFYEGTIGEGLGYHNGMGFSTWDQDSDIFSSNCARDIGGGWWYKNCVMSHLNGLYGSEWFRWVTNFSEFILSKAQMMVRPLKCT</sequence>
<dbReference type="Proteomes" id="UP001497623">
    <property type="component" value="Unassembled WGS sequence"/>
</dbReference>
<dbReference type="PROSITE" id="PS51406">
    <property type="entry name" value="FIBRINOGEN_C_2"/>
    <property type="match status" value="1"/>
</dbReference>
<dbReference type="SMART" id="SM00186">
    <property type="entry name" value="FBG"/>
    <property type="match status" value="1"/>
</dbReference>
<dbReference type="PANTHER" id="PTHR19143:SF185">
    <property type="entry name" value="ANGIOPOIETIN-RELATED PROTEIN 5"/>
    <property type="match status" value="1"/>
</dbReference>
<dbReference type="InterPro" id="IPR036056">
    <property type="entry name" value="Fibrinogen-like_C"/>
</dbReference>